<evidence type="ECO:0000256" key="2">
    <source>
        <dbReference type="ARBA" id="ARBA00011955"/>
    </source>
</evidence>
<comment type="cofactor">
    <cofactor evidence="1">
        <name>Mg(2+)</name>
        <dbReference type="ChEBI" id="CHEBI:18420"/>
    </cofactor>
</comment>
<dbReference type="AlphaFoldDB" id="A0A645C6P2"/>
<dbReference type="Pfam" id="PF02424">
    <property type="entry name" value="ApbE"/>
    <property type="match status" value="1"/>
</dbReference>
<keyword evidence="7" id="KW-0274">FAD</keyword>
<proteinExistence type="predicted"/>
<keyword evidence="5 11" id="KW-0808">Transferase</keyword>
<evidence type="ECO:0000256" key="5">
    <source>
        <dbReference type="ARBA" id="ARBA00022679"/>
    </source>
</evidence>
<reference evidence="11" key="1">
    <citation type="submission" date="2019-08" db="EMBL/GenBank/DDBJ databases">
        <authorList>
            <person name="Kucharzyk K."/>
            <person name="Murdoch R.W."/>
            <person name="Higgins S."/>
            <person name="Loffler F."/>
        </authorList>
    </citation>
    <scope>NUCLEOTIDE SEQUENCE</scope>
</reference>
<evidence type="ECO:0000256" key="8">
    <source>
        <dbReference type="ARBA" id="ARBA00022842"/>
    </source>
</evidence>
<keyword evidence="8" id="KW-0460">Magnesium</keyword>
<keyword evidence="6" id="KW-0479">Metal-binding</keyword>
<protein>
    <recommendedName>
        <fullName evidence="3">FAD:protein FMN transferase</fullName>
        <ecNumber evidence="2">2.7.1.180</ecNumber>
    </recommendedName>
    <alternativeName>
        <fullName evidence="9">Flavin transferase</fullName>
    </alternativeName>
</protein>
<dbReference type="EC" id="2.7.1.180" evidence="2"/>
<dbReference type="Gene3D" id="3.10.520.10">
    <property type="entry name" value="ApbE-like domains"/>
    <property type="match status" value="1"/>
</dbReference>
<dbReference type="SUPFAM" id="SSF143631">
    <property type="entry name" value="ApbE-like"/>
    <property type="match status" value="1"/>
</dbReference>
<dbReference type="InterPro" id="IPR003374">
    <property type="entry name" value="ApbE-like_sf"/>
</dbReference>
<dbReference type="PANTHER" id="PTHR30040">
    <property type="entry name" value="THIAMINE BIOSYNTHESIS LIPOPROTEIN APBE"/>
    <property type="match status" value="1"/>
</dbReference>
<evidence type="ECO:0000256" key="9">
    <source>
        <dbReference type="ARBA" id="ARBA00031306"/>
    </source>
</evidence>
<dbReference type="EMBL" id="VSSQ01024985">
    <property type="protein sequence ID" value="MPM72827.1"/>
    <property type="molecule type" value="Genomic_DNA"/>
</dbReference>
<sequence length="161" mass="17586">MTSALINLGGNVLAVGSKPDGSSFVIGIQDPGSSRGEYLLSIQVDDESVVSSGDYERYFVYNGKIYHHILNPKTGFPADTNIKQVTIVTKNSQTADGLSTSVLLLGVKKGIELVESLDGVEAILISKDHYIYFTEGLRDRYKTQGSLIQNYTITDQLSDLY</sequence>
<evidence type="ECO:0000256" key="3">
    <source>
        <dbReference type="ARBA" id="ARBA00016337"/>
    </source>
</evidence>
<dbReference type="GO" id="GO:0016740">
    <property type="term" value="F:transferase activity"/>
    <property type="evidence" value="ECO:0007669"/>
    <property type="project" value="UniProtKB-KW"/>
</dbReference>
<evidence type="ECO:0000256" key="4">
    <source>
        <dbReference type="ARBA" id="ARBA00022630"/>
    </source>
</evidence>
<dbReference type="PANTHER" id="PTHR30040:SF2">
    <property type="entry name" value="FAD:PROTEIN FMN TRANSFERASE"/>
    <property type="match status" value="1"/>
</dbReference>
<evidence type="ECO:0000256" key="6">
    <source>
        <dbReference type="ARBA" id="ARBA00022723"/>
    </source>
</evidence>
<evidence type="ECO:0000256" key="7">
    <source>
        <dbReference type="ARBA" id="ARBA00022827"/>
    </source>
</evidence>
<evidence type="ECO:0000256" key="1">
    <source>
        <dbReference type="ARBA" id="ARBA00001946"/>
    </source>
</evidence>
<dbReference type="GO" id="GO:0046872">
    <property type="term" value="F:metal ion binding"/>
    <property type="evidence" value="ECO:0007669"/>
    <property type="project" value="UniProtKB-KW"/>
</dbReference>
<keyword evidence="4" id="KW-0285">Flavoprotein</keyword>
<dbReference type="InterPro" id="IPR024932">
    <property type="entry name" value="ApbE"/>
</dbReference>
<name>A0A645C6P2_9ZZZZ</name>
<evidence type="ECO:0000313" key="11">
    <source>
        <dbReference type="EMBL" id="MPM72827.1"/>
    </source>
</evidence>
<organism evidence="11">
    <name type="scientific">bioreactor metagenome</name>
    <dbReference type="NCBI Taxonomy" id="1076179"/>
    <lineage>
        <taxon>unclassified sequences</taxon>
        <taxon>metagenomes</taxon>
        <taxon>ecological metagenomes</taxon>
    </lineage>
</organism>
<accession>A0A645C6P2</accession>
<gene>
    <name evidence="11" type="primary">apbE_37</name>
    <name evidence="11" type="ORF">SDC9_119803</name>
</gene>
<comment type="catalytic activity">
    <reaction evidence="10">
        <text>L-threonyl-[protein] + FAD = FMN-L-threonyl-[protein] + AMP + H(+)</text>
        <dbReference type="Rhea" id="RHEA:36847"/>
        <dbReference type="Rhea" id="RHEA-COMP:11060"/>
        <dbReference type="Rhea" id="RHEA-COMP:11061"/>
        <dbReference type="ChEBI" id="CHEBI:15378"/>
        <dbReference type="ChEBI" id="CHEBI:30013"/>
        <dbReference type="ChEBI" id="CHEBI:57692"/>
        <dbReference type="ChEBI" id="CHEBI:74257"/>
        <dbReference type="ChEBI" id="CHEBI:456215"/>
        <dbReference type="EC" id="2.7.1.180"/>
    </reaction>
</comment>
<comment type="caution">
    <text evidence="11">The sequence shown here is derived from an EMBL/GenBank/DDBJ whole genome shotgun (WGS) entry which is preliminary data.</text>
</comment>
<evidence type="ECO:0000256" key="10">
    <source>
        <dbReference type="ARBA" id="ARBA00048540"/>
    </source>
</evidence>